<dbReference type="InterPro" id="IPR012677">
    <property type="entry name" value="Nucleotide-bd_a/b_plait_sf"/>
</dbReference>
<name>A0AA39JI98_9AGAR</name>
<reference evidence="1" key="1">
    <citation type="submission" date="2023-06" db="EMBL/GenBank/DDBJ databases">
        <authorList>
            <consortium name="Lawrence Berkeley National Laboratory"/>
            <person name="Ahrendt S."/>
            <person name="Sahu N."/>
            <person name="Indic B."/>
            <person name="Wong-Bajracharya J."/>
            <person name="Merenyi Z."/>
            <person name="Ke H.-M."/>
            <person name="Monk M."/>
            <person name="Kocsube S."/>
            <person name="Drula E."/>
            <person name="Lipzen A."/>
            <person name="Balint B."/>
            <person name="Henrissat B."/>
            <person name="Andreopoulos B."/>
            <person name="Martin F.M."/>
            <person name="Harder C.B."/>
            <person name="Rigling D."/>
            <person name="Ford K.L."/>
            <person name="Foster G.D."/>
            <person name="Pangilinan J."/>
            <person name="Papanicolaou A."/>
            <person name="Barry K."/>
            <person name="LaButti K."/>
            <person name="Viragh M."/>
            <person name="Koriabine M."/>
            <person name="Yan M."/>
            <person name="Riley R."/>
            <person name="Champramary S."/>
            <person name="Plett K.L."/>
            <person name="Tsai I.J."/>
            <person name="Slot J."/>
            <person name="Sipos G."/>
            <person name="Plett J."/>
            <person name="Nagy L.G."/>
            <person name="Grigoriev I.V."/>
        </authorList>
    </citation>
    <scope>NUCLEOTIDE SEQUENCE</scope>
    <source>
        <strain evidence="1">FPL87.14</strain>
    </source>
</reference>
<proteinExistence type="predicted"/>
<dbReference type="Gene3D" id="3.30.70.330">
    <property type="match status" value="2"/>
</dbReference>
<gene>
    <name evidence="1" type="ORF">EV421DRAFT_1948019</name>
</gene>
<evidence type="ECO:0000313" key="1">
    <source>
        <dbReference type="EMBL" id="KAK0443271.1"/>
    </source>
</evidence>
<evidence type="ECO:0000313" key="2">
    <source>
        <dbReference type="Proteomes" id="UP001175226"/>
    </source>
</evidence>
<protein>
    <submittedName>
        <fullName evidence="1">Uncharacterized protein</fullName>
    </submittedName>
</protein>
<dbReference type="Proteomes" id="UP001175226">
    <property type="component" value="Unassembled WGS sequence"/>
</dbReference>
<organism evidence="1 2">
    <name type="scientific">Armillaria borealis</name>
    <dbReference type="NCBI Taxonomy" id="47425"/>
    <lineage>
        <taxon>Eukaryota</taxon>
        <taxon>Fungi</taxon>
        <taxon>Dikarya</taxon>
        <taxon>Basidiomycota</taxon>
        <taxon>Agaricomycotina</taxon>
        <taxon>Agaricomycetes</taxon>
        <taxon>Agaricomycetidae</taxon>
        <taxon>Agaricales</taxon>
        <taxon>Marasmiineae</taxon>
        <taxon>Physalacriaceae</taxon>
        <taxon>Armillaria</taxon>
    </lineage>
</organism>
<dbReference type="EMBL" id="JAUEPT010000023">
    <property type="protein sequence ID" value="KAK0443271.1"/>
    <property type="molecule type" value="Genomic_DNA"/>
</dbReference>
<comment type="caution">
    <text evidence="1">The sequence shown here is derived from an EMBL/GenBank/DDBJ whole genome shotgun (WGS) entry which is preliminary data.</text>
</comment>
<dbReference type="AlphaFoldDB" id="A0AA39JI98"/>
<sequence length="301" mass="34464">MRPNTESRGLGVREYEAARLAADVCNGSTFMDRVLRVDPVGGTRSQNHGDSVDGDPKSSGFVGKLDFGSKEEEHGVIWCFSKRLLQESVDRQLTTMSKMEMVRIVRDKESQLGNVLAHVQFVDRQRVDEVLALEEAKLKFPTRTIYVPRILLPIRKRAELMQVFSTEVPRTSHTSLLLNSRSWPSAVYEVEMAFLFQKQLGSRVRGLHSDLNIEYLLRQRPRESHVSLFVLSPSMRYAPVMAMLSRSMPWTFDCVFSYHPRRAAARFWQNTDVGKGRGLLLKVSDFNDDYSDLWTEEVASE</sequence>
<keyword evidence="2" id="KW-1185">Reference proteome</keyword>
<accession>A0AA39JI98</accession>